<accession>X1QEV4</accession>
<feature type="non-terminal residue" evidence="1">
    <location>
        <position position="62"/>
    </location>
</feature>
<dbReference type="EMBL" id="BARV01045211">
    <property type="protein sequence ID" value="GAI66748.1"/>
    <property type="molecule type" value="Genomic_DNA"/>
</dbReference>
<name>X1QEV4_9ZZZZ</name>
<organism evidence="1">
    <name type="scientific">marine sediment metagenome</name>
    <dbReference type="NCBI Taxonomy" id="412755"/>
    <lineage>
        <taxon>unclassified sequences</taxon>
        <taxon>metagenomes</taxon>
        <taxon>ecological metagenomes</taxon>
    </lineage>
</organism>
<dbReference type="Gene3D" id="3.40.718.10">
    <property type="entry name" value="Isopropylmalate Dehydrogenase"/>
    <property type="match status" value="1"/>
</dbReference>
<sequence>SAKQAIDEADCTIFGSTTSVTGVHGYLRWGKKCFANLRPIKYRPGLKSPLKNPEGIDFVIVR</sequence>
<protein>
    <submittedName>
        <fullName evidence="1">Uncharacterized protein</fullName>
    </submittedName>
</protein>
<proteinExistence type="predicted"/>
<dbReference type="AlphaFoldDB" id="X1QEV4"/>
<comment type="caution">
    <text evidence="1">The sequence shown here is derived from an EMBL/GenBank/DDBJ whole genome shotgun (WGS) entry which is preliminary data.</text>
</comment>
<evidence type="ECO:0000313" key="1">
    <source>
        <dbReference type="EMBL" id="GAI66748.1"/>
    </source>
</evidence>
<dbReference type="SUPFAM" id="SSF53659">
    <property type="entry name" value="Isocitrate/Isopropylmalate dehydrogenase-like"/>
    <property type="match status" value="1"/>
</dbReference>
<gene>
    <name evidence="1" type="ORF">S06H3_66390</name>
</gene>
<reference evidence="1" key="1">
    <citation type="journal article" date="2014" name="Front. Microbiol.">
        <title>High frequency of phylogenetically diverse reductive dehalogenase-homologous genes in deep subseafloor sedimentary metagenomes.</title>
        <authorList>
            <person name="Kawai M."/>
            <person name="Futagami T."/>
            <person name="Toyoda A."/>
            <person name="Takaki Y."/>
            <person name="Nishi S."/>
            <person name="Hori S."/>
            <person name="Arai W."/>
            <person name="Tsubouchi T."/>
            <person name="Morono Y."/>
            <person name="Uchiyama I."/>
            <person name="Ito T."/>
            <person name="Fujiyama A."/>
            <person name="Inagaki F."/>
            <person name="Takami H."/>
        </authorList>
    </citation>
    <scope>NUCLEOTIDE SEQUENCE</scope>
    <source>
        <strain evidence="1">Expedition CK06-06</strain>
    </source>
</reference>
<feature type="non-terminal residue" evidence="1">
    <location>
        <position position="1"/>
    </location>
</feature>